<proteinExistence type="inferred from homology"/>
<dbReference type="WBParaSite" id="HNAJ_0001233701-mRNA-1">
    <property type="protein sequence ID" value="HNAJ_0001233701-mRNA-1"/>
    <property type="gene ID" value="HNAJ_0001233701"/>
</dbReference>
<dbReference type="Proteomes" id="UP000278807">
    <property type="component" value="Unassembled WGS sequence"/>
</dbReference>
<gene>
    <name evidence="6" type="ORF">HNAJ_LOCUS12322</name>
</gene>
<keyword evidence="3" id="KW-0378">Hydrolase</keyword>
<reference evidence="6 7" key="2">
    <citation type="submission" date="2018-11" db="EMBL/GenBank/DDBJ databases">
        <authorList>
            <consortium name="Pathogen Informatics"/>
        </authorList>
    </citation>
    <scope>NUCLEOTIDE SEQUENCE [LARGE SCALE GENOMIC DNA]</scope>
</reference>
<evidence type="ECO:0000256" key="3">
    <source>
        <dbReference type="ARBA" id="ARBA00022801"/>
    </source>
</evidence>
<name>A0A0R3TWU9_RODNA</name>
<dbReference type="InterPro" id="IPR012020">
    <property type="entry name" value="ABHD4"/>
</dbReference>
<dbReference type="PIRSF" id="PIRSF005211">
    <property type="entry name" value="Ab_hydro_YheT"/>
    <property type="match status" value="1"/>
</dbReference>
<dbReference type="PANTHER" id="PTHR10794">
    <property type="entry name" value="ABHYDROLASE DOMAIN-CONTAINING PROTEIN"/>
    <property type="match status" value="1"/>
</dbReference>
<evidence type="ECO:0000256" key="1">
    <source>
        <dbReference type="ARBA" id="ARBA00010884"/>
    </source>
</evidence>
<evidence type="ECO:0000256" key="2">
    <source>
        <dbReference type="ARBA" id="ARBA00022487"/>
    </source>
</evidence>
<evidence type="ECO:0000313" key="8">
    <source>
        <dbReference type="WBParaSite" id="HNAJ_0001233701-mRNA-1"/>
    </source>
</evidence>
<dbReference type="GO" id="GO:0051792">
    <property type="term" value="P:medium-chain fatty acid biosynthetic process"/>
    <property type="evidence" value="ECO:0007669"/>
    <property type="project" value="TreeGrafter"/>
</dbReference>
<feature type="active site" description="Charge relay system" evidence="4">
    <location>
        <position position="337"/>
    </location>
</feature>
<feature type="domain" description="AB hydrolase-1" evidence="5">
    <location>
        <begin position="127"/>
        <end position="371"/>
    </location>
</feature>
<evidence type="ECO:0000313" key="6">
    <source>
        <dbReference type="EMBL" id="VDO12775.1"/>
    </source>
</evidence>
<dbReference type="STRING" id="102285.A0A0R3TWU9"/>
<reference evidence="8" key="1">
    <citation type="submission" date="2017-02" db="UniProtKB">
        <authorList>
            <consortium name="WormBaseParasite"/>
        </authorList>
    </citation>
    <scope>IDENTIFICATION</scope>
</reference>
<dbReference type="InterPro" id="IPR050960">
    <property type="entry name" value="AB_hydrolase_4_sf"/>
</dbReference>
<dbReference type="PANTHER" id="PTHR10794:SF63">
    <property type="entry name" value="ALPHA_BETA HYDROLASE 1, ISOFORM A"/>
    <property type="match status" value="1"/>
</dbReference>
<comment type="similarity">
    <text evidence="1">Belongs to the AB hydrolase superfamily. AB hydrolase 4 family.</text>
</comment>
<dbReference type="InterPro" id="IPR029058">
    <property type="entry name" value="AB_hydrolase_fold"/>
</dbReference>
<evidence type="ECO:0000256" key="4">
    <source>
        <dbReference type="PIRSR" id="PIRSR005211-1"/>
    </source>
</evidence>
<dbReference type="InterPro" id="IPR000073">
    <property type="entry name" value="AB_hydrolase_1"/>
</dbReference>
<sequence>MLSAVNYLLFSECTAKLLLSGLIGVYTAYYFLVARSVRLICWYLSIYLQPPILYGRSKRLSNFFLSYVPFLREIYSPFIFGFTGRVQTVLRPIFYLIDLHREYVSFPDGGEMQLSWSNVEGMSEDTPIVVLLPGLTGCGCCSYITSLVKEINSLNYRCVVSNNRGTCRHKLKTPKTYCAAHTSDVATVFELIRNRYPDAPMVAVGISLGALLVFNYLADEQKEPGKPCPLTAAMCICMPWDISQTSDKLEKSLDWLLFNYPLTYGLRQLVIRNAEVLSEKYDVPRILKSRSVREFDESMTVDMFGYKSVEEYYADASPASKIHRVRIPVLCLNAADDPFVPFQSLPLNTVNDSDNKVILALTRHGGHIGFLAGFLPTRPSLMDLSVNAFLNHEYAKEVTPCTEIAKSVSSV</sequence>
<protein>
    <submittedName>
        <fullName evidence="8">AB hydrolase-1 domain-containing protein</fullName>
    </submittedName>
</protein>
<organism evidence="8">
    <name type="scientific">Rodentolepis nana</name>
    <name type="common">Dwarf tapeworm</name>
    <name type="synonym">Hymenolepis nana</name>
    <dbReference type="NCBI Taxonomy" id="102285"/>
    <lineage>
        <taxon>Eukaryota</taxon>
        <taxon>Metazoa</taxon>
        <taxon>Spiralia</taxon>
        <taxon>Lophotrochozoa</taxon>
        <taxon>Platyhelminthes</taxon>
        <taxon>Cestoda</taxon>
        <taxon>Eucestoda</taxon>
        <taxon>Cyclophyllidea</taxon>
        <taxon>Hymenolepididae</taxon>
        <taxon>Rodentolepis</taxon>
    </lineage>
</organism>
<dbReference type="GO" id="GO:0047372">
    <property type="term" value="F:monoacylglycerol lipase activity"/>
    <property type="evidence" value="ECO:0007669"/>
    <property type="project" value="TreeGrafter"/>
</dbReference>
<evidence type="ECO:0000259" key="5">
    <source>
        <dbReference type="Pfam" id="PF00561"/>
    </source>
</evidence>
<dbReference type="PROSITE" id="PS01133">
    <property type="entry name" value="UPF0017"/>
    <property type="match status" value="1"/>
</dbReference>
<dbReference type="Pfam" id="PF00561">
    <property type="entry name" value="Abhydrolase_1"/>
    <property type="match status" value="1"/>
</dbReference>
<dbReference type="AlphaFoldDB" id="A0A0R3TWU9"/>
<dbReference type="OrthoDB" id="247542at2759"/>
<dbReference type="SUPFAM" id="SSF53474">
    <property type="entry name" value="alpha/beta-Hydrolases"/>
    <property type="match status" value="1"/>
</dbReference>
<dbReference type="Gene3D" id="3.40.50.1820">
    <property type="entry name" value="alpha/beta hydrolase"/>
    <property type="match status" value="1"/>
</dbReference>
<feature type="active site" description="Charge relay system" evidence="4">
    <location>
        <position position="367"/>
    </location>
</feature>
<feature type="active site" description="Charge relay system" evidence="4">
    <location>
        <position position="207"/>
    </location>
</feature>
<dbReference type="InterPro" id="IPR000952">
    <property type="entry name" value="AB_hydrolase_4_CS"/>
</dbReference>
<keyword evidence="7" id="KW-1185">Reference proteome</keyword>
<dbReference type="GO" id="GO:0008126">
    <property type="term" value="F:acetylesterase activity"/>
    <property type="evidence" value="ECO:0007669"/>
    <property type="project" value="TreeGrafter"/>
</dbReference>
<dbReference type="EMBL" id="UZAE01014214">
    <property type="protein sequence ID" value="VDO12775.1"/>
    <property type="molecule type" value="Genomic_DNA"/>
</dbReference>
<accession>A0A0R3TWU9</accession>
<keyword evidence="2" id="KW-0719">Serine esterase</keyword>
<evidence type="ECO:0000313" key="7">
    <source>
        <dbReference type="Proteomes" id="UP000278807"/>
    </source>
</evidence>
<dbReference type="GO" id="GO:0051793">
    <property type="term" value="P:medium-chain fatty acid catabolic process"/>
    <property type="evidence" value="ECO:0007669"/>
    <property type="project" value="TreeGrafter"/>
</dbReference>